<name>A0A0F9CQ87_9ZZZZ</name>
<comment type="caution">
    <text evidence="1">The sequence shown here is derived from an EMBL/GenBank/DDBJ whole genome shotgun (WGS) entry which is preliminary data.</text>
</comment>
<gene>
    <name evidence="1" type="ORF">LCGC14_2639330</name>
</gene>
<dbReference type="AlphaFoldDB" id="A0A0F9CQ87"/>
<dbReference type="EMBL" id="LAZR01045477">
    <property type="protein sequence ID" value="KKK98781.1"/>
    <property type="molecule type" value="Genomic_DNA"/>
</dbReference>
<organism evidence="1">
    <name type="scientific">marine sediment metagenome</name>
    <dbReference type="NCBI Taxonomy" id="412755"/>
    <lineage>
        <taxon>unclassified sequences</taxon>
        <taxon>metagenomes</taxon>
        <taxon>ecological metagenomes</taxon>
    </lineage>
</organism>
<accession>A0A0F9CQ87</accession>
<feature type="non-terminal residue" evidence="1">
    <location>
        <position position="1"/>
    </location>
</feature>
<proteinExistence type="predicted"/>
<sequence>EAFAPFNAIKLKELIKKKIKKAA</sequence>
<evidence type="ECO:0000313" key="1">
    <source>
        <dbReference type="EMBL" id="KKK98781.1"/>
    </source>
</evidence>
<reference evidence="1" key="1">
    <citation type="journal article" date="2015" name="Nature">
        <title>Complex archaea that bridge the gap between prokaryotes and eukaryotes.</title>
        <authorList>
            <person name="Spang A."/>
            <person name="Saw J.H."/>
            <person name="Jorgensen S.L."/>
            <person name="Zaremba-Niedzwiedzka K."/>
            <person name="Martijn J."/>
            <person name="Lind A.E."/>
            <person name="van Eijk R."/>
            <person name="Schleper C."/>
            <person name="Guy L."/>
            <person name="Ettema T.J."/>
        </authorList>
    </citation>
    <scope>NUCLEOTIDE SEQUENCE</scope>
</reference>
<protein>
    <submittedName>
        <fullName evidence="1">Uncharacterized protein</fullName>
    </submittedName>
</protein>